<keyword evidence="1" id="KW-0328">Glycosyltransferase</keyword>
<dbReference type="Pfam" id="PF01501">
    <property type="entry name" value="Glyco_transf_8"/>
    <property type="match status" value="1"/>
</dbReference>
<reference evidence="4 5" key="1">
    <citation type="submission" date="2007-01" db="EMBL/GenBank/DDBJ databases">
        <title>Draft genome sequence of Collinsella aerofaciens (ATCC 25986).</title>
        <authorList>
            <person name="Sudarsanam P."/>
            <person name="Ley R."/>
            <person name="Guruge J."/>
            <person name="Turnbaugh P.J."/>
            <person name="Mahowald M."/>
            <person name="Liep D."/>
            <person name="Gordon J."/>
        </authorList>
    </citation>
    <scope>NUCLEOTIDE SEQUENCE [LARGE SCALE GENOMIC DNA]</scope>
    <source>
        <strain evidence="5">ATCC 25986 / DSM 3979 / JCM 10188 / KCTC 3647 / NCTC 11838 / VPI 1003</strain>
    </source>
</reference>
<dbReference type="InterPro" id="IPR002495">
    <property type="entry name" value="Glyco_trans_8"/>
</dbReference>
<dbReference type="InterPro" id="IPR029044">
    <property type="entry name" value="Nucleotide-diphossugar_trans"/>
</dbReference>
<dbReference type="CDD" id="cd04194">
    <property type="entry name" value="GT8_A4GalT_like"/>
    <property type="match status" value="1"/>
</dbReference>
<reference evidence="4 5" key="2">
    <citation type="submission" date="2007-04" db="EMBL/GenBank/DDBJ databases">
        <authorList>
            <person name="Fulton L."/>
            <person name="Clifton S."/>
            <person name="Fulton B."/>
            <person name="Xu J."/>
            <person name="Minx P."/>
            <person name="Mardis E.R."/>
            <person name="Wilson R.K."/>
        </authorList>
    </citation>
    <scope>NUCLEOTIDE SEQUENCE [LARGE SCALE GENOMIC DNA]</scope>
    <source>
        <strain evidence="5">ATCC 25986 / DSM 3979 / JCM 10188 / KCTC 3647 / NCTC 11838 / VPI 1003</strain>
    </source>
</reference>
<evidence type="ECO:0000256" key="3">
    <source>
        <dbReference type="ARBA" id="ARBA00022723"/>
    </source>
</evidence>
<evidence type="ECO:0000256" key="2">
    <source>
        <dbReference type="ARBA" id="ARBA00022679"/>
    </source>
</evidence>
<evidence type="ECO:0000256" key="1">
    <source>
        <dbReference type="ARBA" id="ARBA00022676"/>
    </source>
</evidence>
<dbReference type="GO" id="GO:0046872">
    <property type="term" value="F:metal ion binding"/>
    <property type="evidence" value="ECO:0007669"/>
    <property type="project" value="UniProtKB-KW"/>
</dbReference>
<dbReference type="InterPro" id="IPR050748">
    <property type="entry name" value="Glycosyltrans_8_dom-fam"/>
</dbReference>
<accession>A4ECW2</accession>
<sequence length="328" mass="37920">MVIMNLLYTVDNNFVPQLAANICSVVSNHSGIQDITFHVFSNGITEDNQRLLQEMVTEYNQNLVFYDISNFKDALGFDFDTSGWNEIVLARLLMAHFLPNEIERVIYLDGDTIVLGDIALLWNQDLKGCVVGMVPEPTVGPSRLNDLDLNGCLYHNAGVLLVDLKQWRSTCCEDQLLDYCERRSGRLFANDQDALNAVLKDKICSLSPAFNYSNIFDYYPFIFLNSLMPGFSDENSFNTARSKPIVVHYLGEERPWRRGNTHRFNNEYHFYLSETFWKDAKDEDGWGAYFLAWRTFNFLTRPFPQLRYKVISGLIPAFLKYRASQRNK</sequence>
<organism evidence="4 5">
    <name type="scientific">Collinsella aerofaciens (strain ATCC 25986 / DSM 3979 / JCM 10188 / KCTC 3647 / NCTC 11838 / VPI 1003)</name>
    <dbReference type="NCBI Taxonomy" id="411903"/>
    <lineage>
        <taxon>Bacteria</taxon>
        <taxon>Bacillati</taxon>
        <taxon>Actinomycetota</taxon>
        <taxon>Coriobacteriia</taxon>
        <taxon>Coriobacteriales</taxon>
        <taxon>Coriobacteriaceae</taxon>
        <taxon>Collinsella</taxon>
    </lineage>
</organism>
<keyword evidence="3" id="KW-0479">Metal-binding</keyword>
<keyword evidence="2 4" id="KW-0808">Transferase</keyword>
<protein>
    <submittedName>
        <fullName evidence="4">Glycosyltransferase, family 8</fullName>
    </submittedName>
</protein>
<evidence type="ECO:0000313" key="4">
    <source>
        <dbReference type="EMBL" id="EBA38582.1"/>
    </source>
</evidence>
<dbReference type="GO" id="GO:0016757">
    <property type="term" value="F:glycosyltransferase activity"/>
    <property type="evidence" value="ECO:0007669"/>
    <property type="project" value="UniProtKB-KW"/>
</dbReference>
<dbReference type="Proteomes" id="UP000002979">
    <property type="component" value="Unassembled WGS sequence"/>
</dbReference>
<dbReference type="EMBL" id="AAVN02000014">
    <property type="protein sequence ID" value="EBA38582.1"/>
    <property type="molecule type" value="Genomic_DNA"/>
</dbReference>
<gene>
    <name evidence="4" type="ORF">COLAER_02302</name>
</gene>
<dbReference type="PANTHER" id="PTHR13778">
    <property type="entry name" value="GLYCOSYLTRANSFERASE 8 DOMAIN-CONTAINING PROTEIN"/>
    <property type="match status" value="1"/>
</dbReference>
<dbReference type="AlphaFoldDB" id="A4ECW2"/>
<dbReference type="CAZy" id="GT8">
    <property type="family name" value="Glycosyltransferase Family 8"/>
</dbReference>
<proteinExistence type="predicted"/>
<dbReference type="PANTHER" id="PTHR13778:SF47">
    <property type="entry name" value="LIPOPOLYSACCHARIDE 1,3-GALACTOSYLTRANSFERASE"/>
    <property type="match status" value="1"/>
</dbReference>
<evidence type="ECO:0000313" key="5">
    <source>
        <dbReference type="Proteomes" id="UP000002979"/>
    </source>
</evidence>
<dbReference type="SUPFAM" id="SSF53448">
    <property type="entry name" value="Nucleotide-diphospho-sugar transferases"/>
    <property type="match status" value="1"/>
</dbReference>
<comment type="caution">
    <text evidence="4">The sequence shown here is derived from an EMBL/GenBank/DDBJ whole genome shotgun (WGS) entry which is preliminary data.</text>
</comment>
<dbReference type="Gene3D" id="3.90.550.10">
    <property type="entry name" value="Spore Coat Polysaccharide Biosynthesis Protein SpsA, Chain A"/>
    <property type="match status" value="1"/>
</dbReference>
<name>A4ECW2_COLAA</name>